<evidence type="ECO:0000313" key="1">
    <source>
        <dbReference type="EMBL" id="MFC3884734.1"/>
    </source>
</evidence>
<proteinExistence type="predicted"/>
<gene>
    <name evidence="1" type="ORF">ACFOU2_15125</name>
</gene>
<comment type="caution">
    <text evidence="1">The sequence shown here is derived from an EMBL/GenBank/DDBJ whole genome shotgun (WGS) entry which is preliminary data.</text>
</comment>
<dbReference type="RefSeq" id="WP_377916492.1">
    <property type="nucleotide sequence ID" value="NZ_JBHRZT010000059.1"/>
</dbReference>
<dbReference type="EMBL" id="JBHRZT010000059">
    <property type="protein sequence ID" value="MFC3884734.1"/>
    <property type="molecule type" value="Genomic_DNA"/>
</dbReference>
<accession>A0ABV8B5V0</accession>
<dbReference type="Pfam" id="PF19651">
    <property type="entry name" value="DUF6154"/>
    <property type="match status" value="1"/>
</dbReference>
<name>A0ABV8B5V0_9BACI</name>
<protein>
    <submittedName>
        <fullName evidence="1">DUF6154 family protein</fullName>
    </submittedName>
</protein>
<dbReference type="InterPro" id="IPR046152">
    <property type="entry name" value="DUF6154"/>
</dbReference>
<reference evidence="2" key="1">
    <citation type="journal article" date="2019" name="Int. J. Syst. Evol. Microbiol.">
        <title>The Global Catalogue of Microorganisms (GCM) 10K type strain sequencing project: providing services to taxonomists for standard genome sequencing and annotation.</title>
        <authorList>
            <consortium name="The Broad Institute Genomics Platform"/>
            <consortium name="The Broad Institute Genome Sequencing Center for Infectious Disease"/>
            <person name="Wu L."/>
            <person name="Ma J."/>
        </authorList>
    </citation>
    <scope>NUCLEOTIDE SEQUENCE [LARGE SCALE GENOMIC DNA]</scope>
    <source>
        <strain evidence="2">CCUG 61889</strain>
    </source>
</reference>
<sequence length="72" mass="8806">MDWIGALYNRFQDHLVRDDEDVDAFISSYLLKMSGSDLHRLIQSMNEEEMMKMVQLYFRNQLNQKFTDKEYY</sequence>
<organism evidence="1 2">
    <name type="scientific">Bacillus songklensis</name>
    <dbReference type="NCBI Taxonomy" id="1069116"/>
    <lineage>
        <taxon>Bacteria</taxon>
        <taxon>Bacillati</taxon>
        <taxon>Bacillota</taxon>
        <taxon>Bacilli</taxon>
        <taxon>Bacillales</taxon>
        <taxon>Bacillaceae</taxon>
        <taxon>Bacillus</taxon>
    </lineage>
</organism>
<evidence type="ECO:0000313" key="2">
    <source>
        <dbReference type="Proteomes" id="UP001595752"/>
    </source>
</evidence>
<dbReference type="Proteomes" id="UP001595752">
    <property type="component" value="Unassembled WGS sequence"/>
</dbReference>
<keyword evidence="2" id="KW-1185">Reference proteome</keyword>